<name>A0A0D2GDU2_9BACT</name>
<dbReference type="InParanoid" id="A0A0D2GDU2"/>
<proteinExistence type="predicted"/>
<sequence>MAAKTLWEPLMTDSLSMPFKDRLILITPCSQDYLESVTACCANMARLCGMADRALDRCLLVAEELFMHMTSQCTLTGYPGQCRLELGVLPDGLELCFTTDHLAYDPEKDQDYSLDSVLENGDAEGLGLHLIKAYAQSITLTKKGRDQTLCLIMAGGGGGELGARPWSRLVPSLAGGVRLSPMEYKGKRIHRLDDEHSGKSFRVRALAHQALTLIDGKTSFGSIMARTLKVMPEVTWNQVEDLFEVLIDNNLVTLKELPRRQAEFQVKQEMDAASLRALEAYRKAGEEEDTK</sequence>
<reference evidence="1 2" key="1">
    <citation type="submission" date="2013-11" db="EMBL/GenBank/DDBJ databases">
        <title>Metagenomic analysis of a methanogenic consortium involved in long chain n-alkane degradation.</title>
        <authorList>
            <person name="Davidova I.A."/>
            <person name="Callaghan A.V."/>
            <person name="Wawrik B."/>
            <person name="Pruitt S."/>
            <person name="Marks C."/>
            <person name="Duncan K.E."/>
            <person name="Suflita J.M."/>
        </authorList>
    </citation>
    <scope>NUCLEOTIDE SEQUENCE [LARGE SCALE GENOMIC DNA]</scope>
    <source>
        <strain evidence="1 2">SPR</strain>
    </source>
</reference>
<comment type="caution">
    <text evidence="1">The sequence shown here is derived from an EMBL/GenBank/DDBJ whole genome shotgun (WGS) entry which is preliminary data.</text>
</comment>
<evidence type="ECO:0000313" key="2">
    <source>
        <dbReference type="Proteomes" id="UP000032233"/>
    </source>
</evidence>
<dbReference type="EMBL" id="AZAC01000018">
    <property type="protein sequence ID" value="KIX13142.1"/>
    <property type="molecule type" value="Genomic_DNA"/>
</dbReference>
<organism evidence="1 2">
    <name type="scientific">Dethiosulfatarculus sandiegensis</name>
    <dbReference type="NCBI Taxonomy" id="1429043"/>
    <lineage>
        <taxon>Bacteria</taxon>
        <taxon>Pseudomonadati</taxon>
        <taxon>Thermodesulfobacteriota</taxon>
        <taxon>Desulfarculia</taxon>
        <taxon>Desulfarculales</taxon>
        <taxon>Desulfarculaceae</taxon>
        <taxon>Dethiosulfatarculus</taxon>
    </lineage>
</organism>
<dbReference type="Gene3D" id="3.30.565.10">
    <property type="entry name" value="Histidine kinase-like ATPase, C-terminal domain"/>
    <property type="match status" value="1"/>
</dbReference>
<protein>
    <submittedName>
        <fullName evidence="1">Uncharacterized protein</fullName>
    </submittedName>
</protein>
<dbReference type="InterPro" id="IPR036890">
    <property type="entry name" value="HATPase_C_sf"/>
</dbReference>
<dbReference type="Proteomes" id="UP000032233">
    <property type="component" value="Unassembled WGS sequence"/>
</dbReference>
<gene>
    <name evidence="1" type="ORF">X474_15300</name>
</gene>
<dbReference type="AlphaFoldDB" id="A0A0D2GDU2"/>
<evidence type="ECO:0000313" key="1">
    <source>
        <dbReference type="EMBL" id="KIX13142.1"/>
    </source>
</evidence>
<dbReference type="STRING" id="1429043.X474_15300"/>
<accession>A0A0D2GDU2</accession>
<keyword evidence="2" id="KW-1185">Reference proteome</keyword>